<evidence type="ECO:0000256" key="2">
    <source>
        <dbReference type="ARBA" id="ARBA00004556"/>
    </source>
</evidence>
<feature type="domain" description="Ig-like" evidence="13">
    <location>
        <begin position="3008"/>
        <end position="3068"/>
    </location>
</feature>
<dbReference type="GO" id="GO:0005794">
    <property type="term" value="C:Golgi apparatus"/>
    <property type="evidence" value="ECO:0007669"/>
    <property type="project" value="UniProtKB-SubCell"/>
</dbReference>
<dbReference type="InterPro" id="IPR003961">
    <property type="entry name" value="FN3_dom"/>
</dbReference>
<feature type="domain" description="Ig-like" evidence="13">
    <location>
        <begin position="985"/>
        <end position="1070"/>
    </location>
</feature>
<feature type="domain" description="Ig-like" evidence="13">
    <location>
        <begin position="1076"/>
        <end position="1153"/>
    </location>
</feature>
<dbReference type="FunFam" id="2.60.40.10:FF:000241">
    <property type="entry name" value="obscurin-like protein 1 isoform X2"/>
    <property type="match status" value="1"/>
</dbReference>
<dbReference type="InterPro" id="IPR013783">
    <property type="entry name" value="Ig-like_fold"/>
</dbReference>
<evidence type="ECO:0000256" key="4">
    <source>
        <dbReference type="ARBA" id="ARBA00022553"/>
    </source>
</evidence>
<dbReference type="EMBL" id="JAICCE010000011">
    <property type="protein sequence ID" value="KAG9271662.1"/>
    <property type="molecule type" value="Genomic_DNA"/>
</dbReference>
<feature type="domain" description="Ig-like" evidence="13">
    <location>
        <begin position="248"/>
        <end position="331"/>
    </location>
</feature>
<gene>
    <name evidence="15" type="primary">OBSCN</name>
    <name evidence="15" type="ORF">AMEX_G14612</name>
</gene>
<dbReference type="FunFam" id="2.60.40.10:FF:000502">
    <property type="entry name" value="obscurin-like protein 1 isoform X2"/>
    <property type="match status" value="1"/>
</dbReference>
<evidence type="ECO:0000256" key="1">
    <source>
        <dbReference type="ARBA" id="ARBA00004555"/>
    </source>
</evidence>
<protein>
    <recommendedName>
        <fullName evidence="11">Obscurin-like protein 1</fullName>
    </recommendedName>
</protein>
<evidence type="ECO:0000256" key="9">
    <source>
        <dbReference type="ARBA" id="ARBA00057297"/>
    </source>
</evidence>
<dbReference type="GO" id="GO:0050775">
    <property type="term" value="P:positive regulation of dendrite morphogenesis"/>
    <property type="evidence" value="ECO:0007669"/>
    <property type="project" value="UniProtKB-ARBA"/>
</dbReference>
<dbReference type="CDD" id="cd00096">
    <property type="entry name" value="Ig"/>
    <property type="match status" value="4"/>
</dbReference>
<feature type="domain" description="Fibronectin type-III" evidence="14">
    <location>
        <begin position="521"/>
        <end position="620"/>
    </location>
</feature>
<feature type="domain" description="Ig-like" evidence="13">
    <location>
        <begin position="3610"/>
        <end position="3694"/>
    </location>
</feature>
<evidence type="ECO:0000259" key="13">
    <source>
        <dbReference type="PROSITE" id="PS50835"/>
    </source>
</evidence>
<keyword evidence="6" id="KW-0333">Golgi apparatus</keyword>
<comment type="function">
    <text evidence="9">Core component of the 3M complex, a complex required to regulate microtubule dynamics and genome integrity. It is unclear how the 3M complex regulates microtubules, it could act by controlling the level of a microtubule stabilizer. Acts as a regulator of the Cul7-RING(FBXW8) ubiquitin-protein ligase, playing a critical role in the ubiquitin ligase pathway that regulates Golgi morphogenesis and dendrite patterning in brain. Required to localize CUL7 to the Golgi apparatus in neurons.</text>
</comment>
<proteinExistence type="predicted"/>
<feature type="domain" description="Ig-like" evidence="13">
    <location>
        <begin position="2160"/>
        <end position="2236"/>
    </location>
</feature>
<dbReference type="PROSITE" id="PS50835">
    <property type="entry name" value="IG_LIKE"/>
    <property type="match status" value="27"/>
</dbReference>
<dbReference type="InterPro" id="IPR036179">
    <property type="entry name" value="Ig-like_dom_sf"/>
</dbReference>
<name>A0A8T2LP25_ASTMX</name>
<dbReference type="GO" id="GO:0007030">
    <property type="term" value="P:Golgi organization"/>
    <property type="evidence" value="ECO:0007669"/>
    <property type="project" value="UniProtKB-ARBA"/>
</dbReference>
<dbReference type="FunFam" id="2.60.40.10:FF:002420">
    <property type="entry name" value="Obscurin-like 1b"/>
    <property type="match status" value="1"/>
</dbReference>
<feature type="domain" description="Ig-like" evidence="13">
    <location>
        <begin position="112"/>
        <end position="199"/>
    </location>
</feature>
<feature type="domain" description="Ig-like" evidence="13">
    <location>
        <begin position="1979"/>
        <end position="2067"/>
    </location>
</feature>
<dbReference type="Gene3D" id="2.60.40.10">
    <property type="entry name" value="Immunoglobulins"/>
    <property type="match status" value="32"/>
</dbReference>
<dbReference type="OrthoDB" id="10072266at2759"/>
<evidence type="ECO:0000313" key="16">
    <source>
        <dbReference type="Proteomes" id="UP000752171"/>
    </source>
</evidence>
<dbReference type="InterPro" id="IPR052385">
    <property type="entry name" value="Obscurin/Obscurin-like_Reg"/>
</dbReference>
<dbReference type="PANTHER" id="PTHR35971:SF5">
    <property type="entry name" value="OBSCURIN LIKE CYTOSKELETAL ADAPTOR 1"/>
    <property type="match status" value="1"/>
</dbReference>
<feature type="domain" description="Ig-like" evidence="13">
    <location>
        <begin position="2822"/>
        <end position="2891"/>
    </location>
</feature>
<dbReference type="Pfam" id="PF13895">
    <property type="entry name" value="Ig_2"/>
    <property type="match status" value="1"/>
</dbReference>
<feature type="domain" description="Ig-like" evidence="13">
    <location>
        <begin position="808"/>
        <end position="888"/>
    </location>
</feature>
<accession>A0A8T2LP25</accession>
<evidence type="ECO:0000259" key="14">
    <source>
        <dbReference type="PROSITE" id="PS50853"/>
    </source>
</evidence>
<evidence type="ECO:0000313" key="15">
    <source>
        <dbReference type="EMBL" id="KAG9271662.1"/>
    </source>
</evidence>
<feature type="domain" description="Ig-like" evidence="13">
    <location>
        <begin position="2260"/>
        <end position="2342"/>
    </location>
</feature>
<evidence type="ECO:0000256" key="3">
    <source>
        <dbReference type="ARBA" id="ARBA00022490"/>
    </source>
</evidence>
<dbReference type="GO" id="GO:0048471">
    <property type="term" value="C:perinuclear region of cytoplasm"/>
    <property type="evidence" value="ECO:0007669"/>
    <property type="project" value="UniProtKB-SubCell"/>
</dbReference>
<feature type="domain" description="Ig-like" evidence="13">
    <location>
        <begin position="8"/>
        <end position="96"/>
    </location>
</feature>
<feature type="domain" description="Ig-like" evidence="13">
    <location>
        <begin position="2619"/>
        <end position="2705"/>
    </location>
</feature>
<feature type="region of interest" description="Disordered" evidence="12">
    <location>
        <begin position="212"/>
        <end position="236"/>
    </location>
</feature>
<feature type="domain" description="Ig-like" evidence="13">
    <location>
        <begin position="708"/>
        <end position="805"/>
    </location>
</feature>
<dbReference type="Proteomes" id="UP000752171">
    <property type="component" value="Unassembled WGS sequence"/>
</dbReference>
<dbReference type="SMART" id="SM00408">
    <property type="entry name" value="IGc2"/>
    <property type="match status" value="26"/>
</dbReference>
<keyword evidence="7" id="KW-1015">Disulfide bond</keyword>
<keyword evidence="3" id="KW-0963">Cytoplasm</keyword>
<dbReference type="InterPro" id="IPR007110">
    <property type="entry name" value="Ig-like_dom"/>
</dbReference>
<evidence type="ECO:0000256" key="10">
    <source>
        <dbReference type="ARBA" id="ARBA00063153"/>
    </source>
</evidence>
<dbReference type="SUPFAM" id="SSF48726">
    <property type="entry name" value="Immunoglobulin"/>
    <property type="match status" value="31"/>
</dbReference>
<dbReference type="FunFam" id="2.60.40.10:FF:002120">
    <property type="entry name" value="obscurin-like isoform X3"/>
    <property type="match status" value="1"/>
</dbReference>
<dbReference type="FunFam" id="2.60.40.10:FF:000211">
    <property type="entry name" value="Obscurin-like protein 1"/>
    <property type="match status" value="17"/>
</dbReference>
<feature type="domain" description="Ig-like" evidence="13">
    <location>
        <begin position="2528"/>
        <end position="2615"/>
    </location>
</feature>
<dbReference type="PROSITE" id="PS50853">
    <property type="entry name" value="FN3"/>
    <property type="match status" value="1"/>
</dbReference>
<dbReference type="FunFam" id="2.60.40.10:FF:000393">
    <property type="entry name" value="Putative obscurin-like protein 1"/>
    <property type="match status" value="1"/>
</dbReference>
<feature type="domain" description="Ig-like" evidence="13">
    <location>
        <begin position="3163"/>
        <end position="3338"/>
    </location>
</feature>
<evidence type="ECO:0000256" key="6">
    <source>
        <dbReference type="ARBA" id="ARBA00023034"/>
    </source>
</evidence>
<dbReference type="Pfam" id="PF13927">
    <property type="entry name" value="Ig_3"/>
    <property type="match status" value="5"/>
</dbReference>
<dbReference type="FunFam" id="2.60.40.10:FF:000464">
    <property type="entry name" value="Putative obscurin-like protein 1"/>
    <property type="match status" value="1"/>
</dbReference>
<feature type="domain" description="Ig-like" evidence="13">
    <location>
        <begin position="2344"/>
        <end position="2420"/>
    </location>
</feature>
<keyword evidence="4" id="KW-0597">Phosphoprotein</keyword>
<dbReference type="CDD" id="cd00063">
    <property type="entry name" value="FN3"/>
    <property type="match status" value="1"/>
</dbReference>
<feature type="domain" description="Ig-like" evidence="13">
    <location>
        <begin position="2436"/>
        <end position="2514"/>
    </location>
</feature>
<feature type="domain" description="Ig-like" evidence="13">
    <location>
        <begin position="1772"/>
        <end position="1853"/>
    </location>
</feature>
<dbReference type="PANTHER" id="PTHR35971">
    <property type="entry name" value="SI:DKEY-31G6.6"/>
    <property type="match status" value="1"/>
</dbReference>
<dbReference type="FunFam" id="2.60.40.10:FF:001811">
    <property type="entry name" value="Obscurin like 1"/>
    <property type="match status" value="1"/>
</dbReference>
<dbReference type="InterPro" id="IPR036116">
    <property type="entry name" value="FN3_sf"/>
</dbReference>
<feature type="domain" description="Ig-like" evidence="13">
    <location>
        <begin position="2068"/>
        <end position="2154"/>
    </location>
</feature>
<feature type="domain" description="Ig-like" evidence="13">
    <location>
        <begin position="3341"/>
        <end position="3427"/>
    </location>
</feature>
<evidence type="ECO:0000256" key="5">
    <source>
        <dbReference type="ARBA" id="ARBA00022737"/>
    </source>
</evidence>
<evidence type="ECO:0000256" key="8">
    <source>
        <dbReference type="ARBA" id="ARBA00023319"/>
    </source>
</evidence>
<dbReference type="FunFam" id="2.60.40.10:FF:001084">
    <property type="entry name" value="obscurin-like isoform X3"/>
    <property type="match status" value="2"/>
</dbReference>
<dbReference type="SMART" id="SM00409">
    <property type="entry name" value="IG"/>
    <property type="match status" value="31"/>
</dbReference>
<dbReference type="InterPro" id="IPR003599">
    <property type="entry name" value="Ig_sub"/>
</dbReference>
<dbReference type="FunFam" id="2.60.40.10:FF:001752">
    <property type="entry name" value="obscurin-like isoform X3"/>
    <property type="match status" value="1"/>
</dbReference>
<dbReference type="SUPFAM" id="SSF49265">
    <property type="entry name" value="Fibronectin type III"/>
    <property type="match status" value="1"/>
</dbReference>
<organism evidence="15 16">
    <name type="scientific">Astyanax mexicanus</name>
    <name type="common">Blind cave fish</name>
    <name type="synonym">Astyanax fasciatus mexicanus</name>
    <dbReference type="NCBI Taxonomy" id="7994"/>
    <lineage>
        <taxon>Eukaryota</taxon>
        <taxon>Metazoa</taxon>
        <taxon>Chordata</taxon>
        <taxon>Craniata</taxon>
        <taxon>Vertebrata</taxon>
        <taxon>Euteleostomi</taxon>
        <taxon>Actinopterygii</taxon>
        <taxon>Neopterygii</taxon>
        <taxon>Teleostei</taxon>
        <taxon>Ostariophysi</taxon>
        <taxon>Characiformes</taxon>
        <taxon>Characoidei</taxon>
        <taxon>Acestrorhamphidae</taxon>
        <taxon>Acestrorhamphinae</taxon>
        <taxon>Astyanax</taxon>
    </lineage>
</organism>
<dbReference type="InterPro" id="IPR013098">
    <property type="entry name" value="Ig_I-set"/>
</dbReference>
<dbReference type="Pfam" id="PF07679">
    <property type="entry name" value="I-set"/>
    <property type="match status" value="21"/>
</dbReference>
<sequence>MDVFGGAPRFLAYPRPVVVQSGTDAVLKCQIGGDPRPAVIWERNNEKIHPGGRYRVFEDGNVYNLIITLVTAEDSGQYICKAKNSIGETYAAATLKVEGEAQEMEQREENKPRFLIKPLSTRVGRGEDAVFSCKLWGNPRPEVAWEKDGKKLNEIFESTHFSVGYQDGGWFQLKIFKTRAPDGGVYTCKARNEFGESLAGAVLLVDAGPGHEDEGNRNGYTNGHWKGHQGKPRSGRPIAARLKDEPLPNSAKVKMFAVTEGKHAKFRCYVTGKPKPEIIWRKDGRLILSGRRYLLYEDREGYFTLKVLYCKQQDNGVYVCAASNTAGQTLSAVHLSVKEPPVRFKQPLTDLQVWERDLAILECEVPEDSVPITWYLEDRRLQPGAKYGMEEWGTKRRLTIRDIGVDDDGIYLCEMPDGGRSIAEVAVKGTIVRKLPRKVDVLEGENAAFCVEVEEEEMDIHWYKDGVELRETHQTILKSFGRTHILVFVNTTPQDSGMVTFYVGRSKTSSQLRVKAARHCPPSCPIGVQINTERANAALLSWVPAQDSRKNPPSGYILERQEMGSQEWLQCLTTDSATSVEILGDSVPCEADYRFRICSVNKYGRSGYVEFPRAVHLVPVAKIQAPLQDALVPEGQDACFSIELSASVIGTWFLNGNQLQEDERFSIRRSRTHQSLRIRGVRDTDNGAEITFIAYGIRDSAALYIQAPLVKFTPLSEMDRNKFVEVGNPIVLYCELSDPEASVRWYKNGVELHSIEGLHIQSEGTMRRIVIQSAEFSHSGVYSCDAIDDVIRFNVEVEAPPVRFTVLPEAERNKSIEAGCPIVLQCELSDPSAQVSWYKDGAKLLPQSGLDIQCDSTQRTLVIQKAEFFHSGVYSCKTKGAAVQFIVEVKAPPVRFSAVPGIERRKCAEAGCTVVLQCEISDSTAQVHWFKEGKQILVESGVIIQSEGCMRRIIIQTAALSHSGVYRCATKDDAVEFHVEIRAVPVRFSAVLENEKKKCIEAGSRFELRCEVSDPTAHVRWYKNETELLSETGWGTEAEGTLRMLVVQSADPSHSGIYRCNTSDDSVQFSVDIKAPPVMFSAFPEAVKNQLFEADYPTDLHCEISDPPAKVCWYEDGVELISKSQPQIKRKDSRRTLAAAKTAQASESGHYDCVRKDDVIQFNVQDEASPLEPLEAQDVEKNADIEESIPIAVQYEILDSIKCGYQEMVQNDDEMLHQDGFESEPQIKSEESIRPLIIKSSETPYTGEERPRTSDNPIQFNVDKAELSHSEVYKGEIYDDSVQCTVDMKADSLRFTTAPEVAKSEITEERCPDQVEPMISDSSAQVCGYEEEWQQPQKTINAKAECLYEEDRSPFGVQEIRTDDDVLAFKVDREAPKMNFSTTQEVPDNVPPEAECLRVPNEISEKKPPEVDCLSVLKDIVEQKHHEEDCYSVLNEISEKKTPEADYSRELDEISELKLSDVDSLMAQSGISELKLSNLDSFTVQSEISELKLFDSDSLTVQSESSELKFSDPDYLRVQSEISELIPSDENSLTVQSEISELKLSHPDYLRLQSEILELKPSDEDSLTVQCEISELTHSDPDYLSVQNEISEQKLSETDSLTVQCEISDQRSHEADYLRVLNEPLQWKHPEADNLEALNEISVLPPEADMLGVWNKISEQKPPEADSFGICHKISEQKTAQTYCPKELNETSKQNSPETDCLSLLNETSERKAQIGGLDEMSIIHQQDWTNIKSNLTSEKQFAQLSNIPHKEVYRAETKDQSRTYQHKVKAPAFKPVKFAPLPETARHKTTECGMPLVLQCEIADPEAPVSWYKDGIQLQNKNGIVIQSEDCIQRVVIPTAELWHSGVYNCEAMDDVIKFKVYVKAAQLKSPTIPEAAPLKSPTIPEAAQLKSPTIPISEAAPLESPIPEAAPLESPIPEAAPLKSPISEAAPRKSPISEAAPLKSPIPETVLLKSTTIPEAAPLKSPTITEDVLLKSPTVPETGKNEIMADEGDSVTFPQRENLNSKAQVCWYSEEENWQKYPTVSQSRDTLRTFEGTLRSHWAELPDSGVYSCETEDTDHQFAVDPPVKLSAVTEAQRNKCAAVGDPFELQCDVSDAAAQVCWYKDGDEVLSQAGVVILSEGTKRKLSVNSAKLSHGGTYSCKTDSDAITFNVEIKVPSQRFRPLSEMERSICIEVGSPIVLKCEISDSADRVSWWKDGKELSPKNDLNIQRDGNLRKLTIQSAKLSDSGHYTCGTPDDAVSFRVDVQVPPTRFSELPEVAKNKFIEAGCPIILQCEISDPAAQVSWLKDRVPLLQQTGLDIQSEGTMRTMIIHSAELEHTGVYSCEARNDRIAFKVDVAAPPVMFTADPETEKNKSTEAGSPLVLQCEVSDPTVTVQWYKDGTKLLPQSGVFVQSEHTLRTLIIQSATLSHSGFYSCNTADDISEFYVDIKAPPVTFVYIPEEELHRNIVEQDSLSLCCEVSRCDAATQWYKDGVEIQSSDRVLIETENTIRKLIIQSVQLSDAGVYTCRAGDSALIFKVNVREPPVMIVYPKEDVHLDRHVPEEIVLSCELSRPNGKVTWLKDGQKLQESENIKLKTEGPYRRLKILHGRVEDSGEYVCDTADDSKFFHLSIKEPPVRIVSPSQSQMELCQQTSERMVLSCEISRPNASVRWYRDGLEVEENNNLILEVDGVYRRLIIPETTVNDSAEYVCDTADDSVTFFVNIAEPPVRFIRPRKMAYEVEKYVGDTVLLDCDVSRTNAEVSWKKNGEEIEENSNITITEDGSSRQLTIHSAELKDAGKYVCDAKDDVMDFHVKLLEAPLTFLRKADIATDRHIMVSDAIVLKCELSRTNGVVHWYKDNESIAGNEHFICEEEGAFRSLIVLNAEIKDSGEYVCDAKDDKVAFSVTVKEAPVSILGNSGNPEHYTLVAGDELILECEVSRENANVQWLCNGRVLNADSRTHIESRGRMRKLVLSNLCVKDSGEYVCDATDDKMTTIVKIPFQFIKKEERANIAAYEEDSVTLCAVVNRNNARVQWRKDGDRIRGDRFCTTSDGHNHYLTINPLKRSDAGEYMCDVGTDQTNFTVHVKDMKVKFSKPLDDTVGIKNSDVVLKCELYKSKGDVQWLKNNKEITPSRHFTIRADGRERSLTIHNVTDDDEGEYACESKDERTSATVVVKSPQIVEFIAELHNVTVMEGEDATFKCVVSPEDAKLVWCMNGWPITSSERFNISSNGLCHMLHINNCQVSDSCKLTAEAEGVISKAILQVQEAQVMFTKQMESVVVEEHGEATLEVEVSLECGEVQWMRQGVVIHPGPKFTLKQSGQKRSLTIRKLALSDRGTYSCETLHDRTQAKLGVEPRKVKIRKGLSELQTFERETASFEVELSHSNVEGAWQKDGSRLKSNNHYRMTAKGRIHSLTISNLSLEDSGAYTFSAENARSSARLTVKETPVSILKKLEDSRYPEGTGVTLECELSRHNVDVKWTKNGVELKPGKNHRIYSMGRKRFLQILKCELGDSGVYVCDAGDATTSCSLEVYERELEVLQSLEDLDIQEDQNAVFMCEVSLDDVPGEWFKNGEKIKPTSTIKIRQEGTKHFLLMCNVKGDDSGEIKFVAKNIESIAYLDVEELPVNIVNPLQDKTALEKTRVILDCTVSNPRCSIRWYKGSNVILPSERFEICSEGCYRKLVIQQVALEDEGTYSVQVGDYTCSAKLTVEAQSILMVQDLQDVEVTAPEEACFACEVSVPVKTPVWTLNGEVLQPGPRVLVEKMGTVHRLTLRQTSEDMSGVVEFVSGKAKSTAHLRVKK</sequence>
<feature type="domain" description="Ig-like" evidence="13">
    <location>
        <begin position="340"/>
        <end position="426"/>
    </location>
</feature>
<feature type="domain" description="Ig-like" evidence="13">
    <location>
        <begin position="2711"/>
        <end position="2806"/>
    </location>
</feature>
<feature type="compositionally biased region" description="Basic residues" evidence="12">
    <location>
        <begin position="225"/>
        <end position="234"/>
    </location>
</feature>
<comment type="caution">
    <text evidence="15">The sequence shown here is derived from an EMBL/GenBank/DDBJ whole genome shotgun (WGS) entry which is preliminary data.</text>
</comment>
<dbReference type="InterPro" id="IPR003598">
    <property type="entry name" value="Ig_sub2"/>
</dbReference>
<evidence type="ECO:0000256" key="11">
    <source>
        <dbReference type="ARBA" id="ARBA00067525"/>
    </source>
</evidence>
<feature type="domain" description="Ig-like" evidence="13">
    <location>
        <begin position="3432"/>
        <end position="3516"/>
    </location>
</feature>
<evidence type="ECO:0000256" key="7">
    <source>
        <dbReference type="ARBA" id="ARBA00023157"/>
    </source>
</evidence>
<keyword evidence="5" id="KW-0677">Repeat</keyword>
<evidence type="ECO:0000256" key="12">
    <source>
        <dbReference type="SAM" id="MobiDB-lite"/>
    </source>
</evidence>
<feature type="domain" description="Ig-like" evidence="13">
    <location>
        <begin position="2896"/>
        <end position="2982"/>
    </location>
</feature>
<comment type="subunit">
    <text evidence="10">Component of the 3M complex, composed of core components CUL7, CCDC8 and OBSL1. Interacts with CCDC8. Interacts with CUL7; the interaction is direct. Interacts with FBXW8. Interacts (via N-terminal Ig-like domain) with TTN/titin (via C-terminal Ig-like domain); the interaction is direct.</text>
</comment>
<reference evidence="15 16" key="1">
    <citation type="submission" date="2021-07" db="EMBL/GenBank/DDBJ databases">
        <authorList>
            <person name="Imarazene B."/>
            <person name="Zahm M."/>
            <person name="Klopp C."/>
            <person name="Cabau C."/>
            <person name="Beille S."/>
            <person name="Jouanno E."/>
            <person name="Castinel A."/>
            <person name="Lluch J."/>
            <person name="Gil L."/>
            <person name="Kuchtly C."/>
            <person name="Lopez Roques C."/>
            <person name="Donnadieu C."/>
            <person name="Parrinello H."/>
            <person name="Journot L."/>
            <person name="Du K."/>
            <person name="Schartl M."/>
            <person name="Retaux S."/>
            <person name="Guiguen Y."/>
        </authorList>
    </citation>
    <scope>NUCLEOTIDE SEQUENCE [LARGE SCALE GENOMIC DNA]</scope>
    <source>
        <strain evidence="15">Pach_M1</strain>
        <tissue evidence="15">Testis</tissue>
    </source>
</reference>
<comment type="subcellular location">
    <subcellularLocation>
        <location evidence="2">Cytoplasm</location>
        <location evidence="2">Perinuclear region</location>
    </subcellularLocation>
    <subcellularLocation>
        <location evidence="1">Golgi apparatus</location>
    </subcellularLocation>
</comment>
<keyword evidence="8" id="KW-0393">Immunoglobulin domain</keyword>
<feature type="domain" description="Ig-like" evidence="13">
    <location>
        <begin position="3089"/>
        <end position="3159"/>
    </location>
</feature>
<feature type="domain" description="Ig-like" evidence="13">
    <location>
        <begin position="892"/>
        <end position="980"/>
    </location>
</feature>